<dbReference type="PANTHER" id="PTHR11817">
    <property type="entry name" value="PYRUVATE KINASE"/>
    <property type="match status" value="1"/>
</dbReference>
<keyword evidence="10" id="KW-0324">Glycolysis</keyword>
<keyword evidence="5" id="KW-0479">Metal-binding</keyword>
<evidence type="ECO:0000256" key="1">
    <source>
        <dbReference type="ARBA" id="ARBA00004997"/>
    </source>
</evidence>
<dbReference type="EMBL" id="FAXC01000203">
    <property type="protein sequence ID" value="CUV09212.1"/>
    <property type="molecule type" value="Genomic_DNA"/>
</dbReference>
<evidence type="ECO:0000256" key="2">
    <source>
        <dbReference type="ARBA" id="ARBA00008663"/>
    </source>
</evidence>
<name>A0A160VFT5_9ZZZZ</name>
<keyword evidence="4 14" id="KW-0808">Transferase</keyword>
<dbReference type="InterPro" id="IPR015793">
    <property type="entry name" value="Pyrv_Knase_brl"/>
</dbReference>
<dbReference type="UniPathway" id="UPA00109">
    <property type="reaction ID" value="UER00188"/>
</dbReference>
<protein>
    <recommendedName>
        <fullName evidence="3">pyruvate kinase</fullName>
        <ecNumber evidence="3">2.7.1.40</ecNumber>
    </recommendedName>
</protein>
<dbReference type="Pfam" id="PF02887">
    <property type="entry name" value="PK_C"/>
    <property type="match status" value="1"/>
</dbReference>
<feature type="domain" description="Pyruvate kinase C-terminal" evidence="13">
    <location>
        <begin position="162"/>
        <end position="274"/>
    </location>
</feature>
<keyword evidence="8" id="KW-0067">ATP-binding</keyword>
<evidence type="ECO:0000259" key="13">
    <source>
        <dbReference type="Pfam" id="PF02887"/>
    </source>
</evidence>
<evidence type="ECO:0000256" key="3">
    <source>
        <dbReference type="ARBA" id="ARBA00012142"/>
    </source>
</evidence>
<dbReference type="SUPFAM" id="SSF52935">
    <property type="entry name" value="PK C-terminal domain-like"/>
    <property type="match status" value="1"/>
</dbReference>
<reference evidence="14" key="1">
    <citation type="submission" date="2015-10" db="EMBL/GenBank/DDBJ databases">
        <authorList>
            <person name="Gilbert D.G."/>
        </authorList>
    </citation>
    <scope>NUCLEOTIDE SEQUENCE</scope>
</reference>
<dbReference type="AlphaFoldDB" id="A0A160VFT5"/>
<evidence type="ECO:0000256" key="11">
    <source>
        <dbReference type="ARBA" id="ARBA00023317"/>
    </source>
</evidence>
<evidence type="ECO:0000259" key="12">
    <source>
        <dbReference type="Pfam" id="PF00224"/>
    </source>
</evidence>
<organism evidence="14">
    <name type="scientific">hydrothermal vent metagenome</name>
    <dbReference type="NCBI Taxonomy" id="652676"/>
    <lineage>
        <taxon>unclassified sequences</taxon>
        <taxon>metagenomes</taxon>
        <taxon>ecological metagenomes</taxon>
    </lineage>
</organism>
<evidence type="ECO:0000256" key="9">
    <source>
        <dbReference type="ARBA" id="ARBA00022842"/>
    </source>
</evidence>
<keyword evidence="11 14" id="KW-0670">Pyruvate</keyword>
<proteinExistence type="inferred from homology"/>
<evidence type="ECO:0000256" key="5">
    <source>
        <dbReference type="ARBA" id="ARBA00022723"/>
    </source>
</evidence>
<dbReference type="InterPro" id="IPR036918">
    <property type="entry name" value="Pyrv_Knase_C_sf"/>
</dbReference>
<evidence type="ECO:0000256" key="8">
    <source>
        <dbReference type="ARBA" id="ARBA00022840"/>
    </source>
</evidence>
<dbReference type="InterPro" id="IPR015795">
    <property type="entry name" value="Pyrv_Knase_C"/>
</dbReference>
<keyword evidence="6" id="KW-0547">Nucleotide-binding</keyword>
<dbReference type="SUPFAM" id="SSF51621">
    <property type="entry name" value="Phosphoenolpyruvate/pyruvate domain"/>
    <property type="match status" value="1"/>
</dbReference>
<evidence type="ECO:0000256" key="6">
    <source>
        <dbReference type="ARBA" id="ARBA00022741"/>
    </source>
</evidence>
<dbReference type="InterPro" id="IPR015813">
    <property type="entry name" value="Pyrv/PenolPyrv_kinase-like_dom"/>
</dbReference>
<comment type="pathway">
    <text evidence="1">Carbohydrate degradation; glycolysis; pyruvate from D-glyceraldehyde 3-phosphate: step 5/5.</text>
</comment>
<gene>
    <name evidence="14" type="ORF">MGWOODY_Mmi324</name>
</gene>
<dbReference type="Gene3D" id="3.40.1380.20">
    <property type="entry name" value="Pyruvate kinase, C-terminal domain"/>
    <property type="match status" value="1"/>
</dbReference>
<evidence type="ECO:0000313" key="14">
    <source>
        <dbReference type="EMBL" id="CUV09212.1"/>
    </source>
</evidence>
<dbReference type="EC" id="2.7.1.40" evidence="3"/>
<dbReference type="GO" id="GO:0004743">
    <property type="term" value="F:pyruvate kinase activity"/>
    <property type="evidence" value="ECO:0007669"/>
    <property type="project" value="UniProtKB-EC"/>
</dbReference>
<dbReference type="InterPro" id="IPR018209">
    <property type="entry name" value="Pyrv_Knase_AS"/>
</dbReference>
<accession>A0A160VFT5</accession>
<dbReference type="GO" id="GO:0000287">
    <property type="term" value="F:magnesium ion binding"/>
    <property type="evidence" value="ECO:0007669"/>
    <property type="project" value="InterPro"/>
</dbReference>
<comment type="similarity">
    <text evidence="2">Belongs to the pyruvate kinase family.</text>
</comment>
<dbReference type="PROSITE" id="PS00110">
    <property type="entry name" value="PYRUVATE_KINASE"/>
    <property type="match status" value="1"/>
</dbReference>
<keyword evidence="9" id="KW-0460">Magnesium</keyword>
<evidence type="ECO:0000256" key="7">
    <source>
        <dbReference type="ARBA" id="ARBA00022777"/>
    </source>
</evidence>
<dbReference type="Pfam" id="PF00224">
    <property type="entry name" value="PK"/>
    <property type="match status" value="1"/>
</dbReference>
<dbReference type="Gene3D" id="3.20.20.60">
    <property type="entry name" value="Phosphoenolpyruvate-binding domains"/>
    <property type="match status" value="1"/>
</dbReference>
<evidence type="ECO:0000256" key="4">
    <source>
        <dbReference type="ARBA" id="ARBA00022679"/>
    </source>
</evidence>
<dbReference type="GO" id="GO:0030955">
    <property type="term" value="F:potassium ion binding"/>
    <property type="evidence" value="ECO:0007669"/>
    <property type="project" value="InterPro"/>
</dbReference>
<dbReference type="GO" id="GO:0016301">
    <property type="term" value="F:kinase activity"/>
    <property type="evidence" value="ECO:0007669"/>
    <property type="project" value="UniProtKB-KW"/>
</dbReference>
<dbReference type="GO" id="GO:0005524">
    <property type="term" value="F:ATP binding"/>
    <property type="evidence" value="ECO:0007669"/>
    <property type="project" value="UniProtKB-KW"/>
</dbReference>
<sequence>MRSPHDKEVVDAILKEKGVDVPVMAKIEKWEALEHLDEIINTFDGVMVARGDLGVEIPQEQVPLVQKRIIALANKAGKPVVIATQLLENMVENPTPTRAEISDIANAIFDGTDALLVTGETAIGKFPEEVIEVLSKVVLETEQTIDFDNIHQPISHQQHTADAISHATCQIANDMDIGVILTLTHSGSTARMIARYKPSADIIALTPVEKTYRQLSVIWGVTPNLIDQYSSSDDIPNVSAEFIEKNNLLDRGEHYVVTGGVPVGVPGTTNFLFVQKA</sequence>
<feature type="domain" description="Pyruvate kinase barrel" evidence="12">
    <location>
        <begin position="2"/>
        <end position="130"/>
    </location>
</feature>
<dbReference type="PRINTS" id="PR01050">
    <property type="entry name" value="PYRUVTKNASE"/>
</dbReference>
<dbReference type="InterPro" id="IPR001697">
    <property type="entry name" value="Pyr_Knase"/>
</dbReference>
<dbReference type="InterPro" id="IPR040442">
    <property type="entry name" value="Pyrv_kinase-like_dom_sf"/>
</dbReference>
<keyword evidence="7 14" id="KW-0418">Kinase</keyword>
<evidence type="ECO:0000256" key="10">
    <source>
        <dbReference type="ARBA" id="ARBA00023152"/>
    </source>
</evidence>